<feature type="transmembrane region" description="Helical" evidence="1">
    <location>
        <begin position="64"/>
        <end position="84"/>
    </location>
</feature>
<evidence type="ECO:0000313" key="3">
    <source>
        <dbReference type="EMBL" id="MCU6699056.1"/>
    </source>
</evidence>
<dbReference type="RefSeq" id="WP_262580804.1">
    <property type="nucleotide sequence ID" value="NZ_JAOQJV010000002.1"/>
</dbReference>
<accession>A0ABT2S3A1</accession>
<keyword evidence="1" id="KW-1133">Transmembrane helix</keyword>
<name>A0ABT2S3A1_9FIRM</name>
<keyword evidence="4" id="KW-1185">Reference proteome</keyword>
<dbReference type="Gene3D" id="1.20.58.1690">
    <property type="match status" value="1"/>
</dbReference>
<evidence type="ECO:0000259" key="2">
    <source>
        <dbReference type="SMART" id="SM01324"/>
    </source>
</evidence>
<sequence>MRNDEKNTYSDDGKVFCQQCGAKIDENDVHCPNCGAFQGERYVEMPDDPADAPVYKKKGGSIPLIIGIILISLLIVGGVGYLVYSQVFAPSKEASQDLEELDEKEEKTVDADEVDLDEVDINATENSYCTLAGNVKKASNGSEMLSWGDELTVYALDSDGNKVLVEDVSSVYVDDAKLQTGLLAALAANEKVKIGGDLSVHGDKLYLEANKVMNEDGVELVLEKGKTETITEEKEAVEETAGDAGGYVLPQSSSRLLTDADVAGLSLQQINYAKNEIYARHGRLFDSRELQNYFNSQSWYSGTIAPANFSESLLSDVEKKNVTFLKNLEFSISPNGYQLDQ</sequence>
<reference evidence="3 4" key="1">
    <citation type="journal article" date="2021" name="ISME Commun">
        <title>Automated analysis of genomic sequences facilitates high-throughput and comprehensive description of bacteria.</title>
        <authorList>
            <person name="Hitch T.C.A."/>
        </authorList>
    </citation>
    <scope>NUCLEOTIDE SEQUENCE [LARGE SCALE GENOMIC DNA]</scope>
    <source>
        <strain evidence="3 4">Sanger_02</strain>
    </source>
</reference>
<proteinExistence type="predicted"/>
<keyword evidence="1" id="KW-0472">Membrane</keyword>
<protein>
    <submittedName>
        <fullName evidence="3">YARHG domain-containing protein</fullName>
    </submittedName>
</protein>
<dbReference type="SMART" id="SM01324">
    <property type="entry name" value="YARHG"/>
    <property type="match status" value="1"/>
</dbReference>
<dbReference type="EMBL" id="JAOQJV010000002">
    <property type="protein sequence ID" value="MCU6699056.1"/>
    <property type="molecule type" value="Genomic_DNA"/>
</dbReference>
<dbReference type="InterPro" id="IPR038434">
    <property type="entry name" value="YARHG_sf"/>
</dbReference>
<feature type="domain" description="YARHG" evidence="2">
    <location>
        <begin position="245"/>
        <end position="330"/>
    </location>
</feature>
<gene>
    <name evidence="3" type="ORF">OCV65_02195</name>
</gene>
<organism evidence="3 4">
    <name type="scientific">Dorea ammoniilytica</name>
    <dbReference type="NCBI Taxonomy" id="2981788"/>
    <lineage>
        <taxon>Bacteria</taxon>
        <taxon>Bacillati</taxon>
        <taxon>Bacillota</taxon>
        <taxon>Clostridia</taxon>
        <taxon>Lachnospirales</taxon>
        <taxon>Lachnospiraceae</taxon>
        <taxon>Dorea</taxon>
    </lineage>
</organism>
<dbReference type="PANTHER" id="PTHR40038:SF1">
    <property type="entry name" value="MEMBRANE-ASSOCIATED PROTEIN TCAA"/>
    <property type="match status" value="1"/>
</dbReference>
<dbReference type="Proteomes" id="UP001207605">
    <property type="component" value="Unassembled WGS sequence"/>
</dbReference>
<comment type="caution">
    <text evidence="3">The sequence shown here is derived from an EMBL/GenBank/DDBJ whole genome shotgun (WGS) entry which is preliminary data.</text>
</comment>
<evidence type="ECO:0000313" key="4">
    <source>
        <dbReference type="Proteomes" id="UP001207605"/>
    </source>
</evidence>
<dbReference type="PANTHER" id="PTHR40038">
    <property type="entry name" value="MEMBRANE-ASSOCIATED PROTEIN TCAA"/>
    <property type="match status" value="1"/>
</dbReference>
<keyword evidence="1" id="KW-0812">Transmembrane</keyword>
<dbReference type="Pfam" id="PF13308">
    <property type="entry name" value="YARHG"/>
    <property type="match status" value="1"/>
</dbReference>
<evidence type="ECO:0000256" key="1">
    <source>
        <dbReference type="SAM" id="Phobius"/>
    </source>
</evidence>
<dbReference type="InterPro" id="IPR025582">
    <property type="entry name" value="YARHG_dom"/>
</dbReference>